<feature type="region of interest" description="Disordered" evidence="1">
    <location>
        <begin position="26"/>
        <end position="47"/>
    </location>
</feature>
<evidence type="ECO:0000256" key="1">
    <source>
        <dbReference type="SAM" id="MobiDB-lite"/>
    </source>
</evidence>
<evidence type="ECO:0000313" key="2">
    <source>
        <dbReference type="EMBL" id="JAD85098.1"/>
    </source>
</evidence>
<dbReference type="EMBL" id="GBRH01212797">
    <property type="protein sequence ID" value="JAD85098.1"/>
    <property type="molecule type" value="Transcribed_RNA"/>
</dbReference>
<protein>
    <submittedName>
        <fullName evidence="2">Uncharacterized protein</fullName>
    </submittedName>
</protein>
<proteinExistence type="predicted"/>
<reference evidence="2" key="1">
    <citation type="submission" date="2014-09" db="EMBL/GenBank/DDBJ databases">
        <authorList>
            <person name="Magalhaes I.L.F."/>
            <person name="Oliveira U."/>
            <person name="Santos F.R."/>
            <person name="Vidigal T.H.D.A."/>
            <person name="Brescovit A.D."/>
            <person name="Santos A.J."/>
        </authorList>
    </citation>
    <scope>NUCLEOTIDE SEQUENCE</scope>
    <source>
        <tissue evidence="2">Shoot tissue taken approximately 20 cm above the soil surface</tissue>
    </source>
</reference>
<feature type="compositionally biased region" description="Low complexity" evidence="1">
    <location>
        <begin position="27"/>
        <end position="36"/>
    </location>
</feature>
<name>A0A0A9DEM2_ARUDO</name>
<sequence>MQTNETNILRFNESPTNPMLVSRWRSKNWSGSSRGSSHPDDGLHRQRSRARPLALPFAMQFHPLKISLQVWS</sequence>
<accession>A0A0A9DEM2</accession>
<dbReference type="AlphaFoldDB" id="A0A0A9DEM2"/>
<organism evidence="2">
    <name type="scientific">Arundo donax</name>
    <name type="common">Giant reed</name>
    <name type="synonym">Donax arundinaceus</name>
    <dbReference type="NCBI Taxonomy" id="35708"/>
    <lineage>
        <taxon>Eukaryota</taxon>
        <taxon>Viridiplantae</taxon>
        <taxon>Streptophyta</taxon>
        <taxon>Embryophyta</taxon>
        <taxon>Tracheophyta</taxon>
        <taxon>Spermatophyta</taxon>
        <taxon>Magnoliopsida</taxon>
        <taxon>Liliopsida</taxon>
        <taxon>Poales</taxon>
        <taxon>Poaceae</taxon>
        <taxon>PACMAD clade</taxon>
        <taxon>Arundinoideae</taxon>
        <taxon>Arundineae</taxon>
        <taxon>Arundo</taxon>
    </lineage>
</organism>
<reference evidence="2" key="2">
    <citation type="journal article" date="2015" name="Data Brief">
        <title>Shoot transcriptome of the giant reed, Arundo donax.</title>
        <authorList>
            <person name="Barrero R.A."/>
            <person name="Guerrero F.D."/>
            <person name="Moolhuijzen P."/>
            <person name="Goolsby J.A."/>
            <person name="Tidwell J."/>
            <person name="Bellgard S.E."/>
            <person name="Bellgard M.I."/>
        </authorList>
    </citation>
    <scope>NUCLEOTIDE SEQUENCE</scope>
    <source>
        <tissue evidence="2">Shoot tissue taken approximately 20 cm above the soil surface</tissue>
    </source>
</reference>